<dbReference type="Pfam" id="PF03050">
    <property type="entry name" value="DDE_Tnp_IS66"/>
    <property type="match status" value="1"/>
</dbReference>
<evidence type="ECO:0000259" key="1">
    <source>
        <dbReference type="Pfam" id="PF03050"/>
    </source>
</evidence>
<name>A0ABU5EUV7_9BACT</name>
<dbReference type="InterPro" id="IPR052344">
    <property type="entry name" value="Transposase-related"/>
</dbReference>
<keyword evidence="3" id="KW-1185">Reference proteome</keyword>
<reference evidence="3" key="1">
    <citation type="journal article" date="2023" name="Mar. Drugs">
        <title>Gemmata algarum, a Novel Planctomycete Isolated from an Algal Mat, Displays Antimicrobial Activity.</title>
        <authorList>
            <person name="Kumar G."/>
            <person name="Kallscheuer N."/>
            <person name="Kashif M."/>
            <person name="Ahamad S."/>
            <person name="Jagadeeshwari U."/>
            <person name="Pannikurungottu S."/>
            <person name="Haufschild T."/>
            <person name="Kabuu M."/>
            <person name="Sasikala C."/>
            <person name="Jogler C."/>
            <person name="Ramana C."/>
        </authorList>
    </citation>
    <scope>NUCLEOTIDE SEQUENCE [LARGE SCALE GENOMIC DNA]</scope>
    <source>
        <strain evidence="3">JC673</strain>
    </source>
</reference>
<comment type="caution">
    <text evidence="2">The sequence shown here is derived from an EMBL/GenBank/DDBJ whole genome shotgun (WGS) entry which is preliminary data.</text>
</comment>
<gene>
    <name evidence="2" type="ORF">R5W23_005532</name>
</gene>
<dbReference type="RefSeq" id="WP_320685342.1">
    <property type="nucleotide sequence ID" value="NZ_JAXBLV010000030.1"/>
</dbReference>
<dbReference type="InterPro" id="IPR004291">
    <property type="entry name" value="Transposase_IS66_central"/>
</dbReference>
<proteinExistence type="predicted"/>
<feature type="domain" description="Transposase IS66 central" evidence="1">
    <location>
        <begin position="5"/>
        <end position="50"/>
    </location>
</feature>
<dbReference type="EMBL" id="JAXBLV010000030">
    <property type="protein sequence ID" value="MDY3558417.1"/>
    <property type="molecule type" value="Genomic_DNA"/>
</dbReference>
<dbReference type="PANTHER" id="PTHR33678:SF1">
    <property type="entry name" value="BLL1576 PROTEIN"/>
    <property type="match status" value="1"/>
</dbReference>
<evidence type="ECO:0000313" key="3">
    <source>
        <dbReference type="Proteomes" id="UP001272242"/>
    </source>
</evidence>
<dbReference type="Proteomes" id="UP001272242">
    <property type="component" value="Unassembled WGS sequence"/>
</dbReference>
<protein>
    <submittedName>
        <fullName evidence="2">Transposase</fullName>
    </submittedName>
</protein>
<feature type="non-terminal residue" evidence="2">
    <location>
        <position position="1"/>
    </location>
</feature>
<accession>A0ABU5EUV7</accession>
<evidence type="ECO:0000313" key="2">
    <source>
        <dbReference type="EMBL" id="MDY3558417.1"/>
    </source>
</evidence>
<organism evidence="2 3">
    <name type="scientific">Gemmata algarum</name>
    <dbReference type="NCBI Taxonomy" id="2975278"/>
    <lineage>
        <taxon>Bacteria</taxon>
        <taxon>Pseudomonadati</taxon>
        <taxon>Planctomycetota</taxon>
        <taxon>Planctomycetia</taxon>
        <taxon>Gemmatales</taxon>
        <taxon>Gemmataceae</taxon>
        <taxon>Gemmata</taxon>
    </lineage>
</organism>
<sequence>KHLWNHFEQWFTFVFDPRVEPTNWKAEQAIRPAVVNRKVWGGNRTAAGAKAQGVLMSVFETCRRRTLSVVDHVSHTLRCFGNRLLPRPVLLPAR</sequence>
<dbReference type="PANTHER" id="PTHR33678">
    <property type="entry name" value="BLL1576 PROTEIN"/>
    <property type="match status" value="1"/>
</dbReference>